<dbReference type="EMBL" id="HACG01034466">
    <property type="protein sequence ID" value="CEK81331.1"/>
    <property type="molecule type" value="Transcribed_RNA"/>
</dbReference>
<organism evidence="1">
    <name type="scientific">Arion vulgaris</name>
    <dbReference type="NCBI Taxonomy" id="1028688"/>
    <lineage>
        <taxon>Eukaryota</taxon>
        <taxon>Metazoa</taxon>
        <taxon>Spiralia</taxon>
        <taxon>Lophotrochozoa</taxon>
        <taxon>Mollusca</taxon>
        <taxon>Gastropoda</taxon>
        <taxon>Heterobranchia</taxon>
        <taxon>Euthyneura</taxon>
        <taxon>Panpulmonata</taxon>
        <taxon>Eupulmonata</taxon>
        <taxon>Stylommatophora</taxon>
        <taxon>Helicina</taxon>
        <taxon>Arionoidea</taxon>
        <taxon>Arionidae</taxon>
        <taxon>Arion</taxon>
    </lineage>
</organism>
<gene>
    <name evidence="1" type="primary">ORF125505</name>
</gene>
<dbReference type="AlphaFoldDB" id="A0A0B7AMV6"/>
<reference evidence="1" key="1">
    <citation type="submission" date="2014-12" db="EMBL/GenBank/DDBJ databases">
        <title>Insight into the proteome of Arion vulgaris.</title>
        <authorList>
            <person name="Aradska J."/>
            <person name="Bulat T."/>
            <person name="Smidak R."/>
            <person name="Sarate P."/>
            <person name="Gangsoo J."/>
            <person name="Sialana F."/>
            <person name="Bilban M."/>
            <person name="Lubec G."/>
        </authorList>
    </citation>
    <scope>NUCLEOTIDE SEQUENCE</scope>
    <source>
        <tissue evidence="1">Skin</tissue>
    </source>
</reference>
<proteinExistence type="predicted"/>
<evidence type="ECO:0000313" key="1">
    <source>
        <dbReference type="EMBL" id="CEK81331.1"/>
    </source>
</evidence>
<sequence length="52" mass="6034">MYLLYLLPNLRNKCLESLCQSVLREIDHITYHVTLFKEEYGSNTASTRDALG</sequence>
<protein>
    <submittedName>
        <fullName evidence="1">Uncharacterized protein</fullName>
    </submittedName>
</protein>
<accession>A0A0B7AMV6</accession>
<name>A0A0B7AMV6_9EUPU</name>